<reference evidence="2" key="1">
    <citation type="submission" date="2018-12" db="EMBL/GenBank/DDBJ databases">
        <authorList>
            <person name="Will S."/>
            <person name="Neumann-Schaal M."/>
            <person name="Henke P."/>
        </authorList>
    </citation>
    <scope>NUCLEOTIDE SEQUENCE</scope>
    <source>
        <strain evidence="2">PCC 7102</strain>
    </source>
</reference>
<sequence length="313" mass="35452">MTNTQLMPTQISVEPNIANSNFCGEFGEWMWRGWKIRYAYINNPKSPVPVLLVHGFGGSIRHWRQNISELSKHHSVYALDLLGFGASDKPVTPYTIKLWVEQIHEFWQTFVQIPIVLVGNSIGSLTCLQAAATHPEMVRGVAMISLPDMSEQNKKSNSLRFLQDKILGVLTSPVVLKPLFFLLRQPRIVKRWASFAYACKEAVTEELLEILMTPAREQGAVHAFCAILKSMMSKDFSPCIRSIVTDLKLPSLLIWGTLDRMIPLSLAHSLLKLNPQLQLVELENAGHCAHDECPERVNFELLYWIRHQVLAPA</sequence>
<dbReference type="Gene3D" id="3.40.50.1820">
    <property type="entry name" value="alpha/beta hydrolase"/>
    <property type="match status" value="1"/>
</dbReference>
<dbReference type="SUPFAM" id="SSF53474">
    <property type="entry name" value="alpha/beta-Hydrolases"/>
    <property type="match status" value="1"/>
</dbReference>
<evidence type="ECO:0000259" key="1">
    <source>
        <dbReference type="Pfam" id="PF12697"/>
    </source>
</evidence>
<dbReference type="GO" id="GO:0016787">
    <property type="term" value="F:hydrolase activity"/>
    <property type="evidence" value="ECO:0007669"/>
    <property type="project" value="UniProtKB-KW"/>
</dbReference>
<accession>A0A3S1CP02</accession>
<proteinExistence type="predicted"/>
<dbReference type="PANTHER" id="PTHR46438">
    <property type="entry name" value="ALPHA/BETA-HYDROLASES SUPERFAMILY PROTEIN"/>
    <property type="match status" value="1"/>
</dbReference>
<evidence type="ECO:0000313" key="2">
    <source>
        <dbReference type="EMBL" id="RUT07673.1"/>
    </source>
</evidence>
<dbReference type="PANTHER" id="PTHR46438:SF2">
    <property type="entry name" value="ALPHA_BETA-HYDROLASES SUPERFAMILY PROTEIN"/>
    <property type="match status" value="1"/>
</dbReference>
<dbReference type="AlphaFoldDB" id="A0A3S1CP02"/>
<comment type="caution">
    <text evidence="2">The sequence shown here is derived from an EMBL/GenBank/DDBJ whole genome shotgun (WGS) entry which is preliminary data.</text>
</comment>
<dbReference type="Proteomes" id="UP000271624">
    <property type="component" value="Unassembled WGS sequence"/>
</dbReference>
<evidence type="ECO:0000313" key="3">
    <source>
        <dbReference type="Proteomes" id="UP000271624"/>
    </source>
</evidence>
<dbReference type="EMBL" id="RSCL01000004">
    <property type="protein sequence ID" value="RUT07673.1"/>
    <property type="molecule type" value="Genomic_DNA"/>
</dbReference>
<dbReference type="OrthoDB" id="9780765at2"/>
<protein>
    <submittedName>
        <fullName evidence="2">Alpha/beta hydrolase</fullName>
    </submittedName>
</protein>
<dbReference type="InterPro" id="IPR029058">
    <property type="entry name" value="AB_hydrolase_fold"/>
</dbReference>
<name>A0A3S1CP02_9CYAN</name>
<gene>
    <name evidence="2" type="ORF">DSM106972_019330</name>
</gene>
<dbReference type="PRINTS" id="PR00111">
    <property type="entry name" value="ABHYDROLASE"/>
</dbReference>
<dbReference type="InterPro" id="IPR000073">
    <property type="entry name" value="AB_hydrolase_1"/>
</dbReference>
<dbReference type="RefSeq" id="WP_127080548.1">
    <property type="nucleotide sequence ID" value="NZ_RSCL01000004.1"/>
</dbReference>
<reference evidence="2" key="2">
    <citation type="journal article" date="2019" name="Genome Biol. Evol.">
        <title>Day and night: Metabolic profiles and evolutionary relationships of six axenic non-marine cyanobacteria.</title>
        <authorList>
            <person name="Will S.E."/>
            <person name="Henke P."/>
            <person name="Boedeker C."/>
            <person name="Huang S."/>
            <person name="Brinkmann H."/>
            <person name="Rohde M."/>
            <person name="Jarek M."/>
            <person name="Friedl T."/>
            <person name="Seufert S."/>
            <person name="Schumacher M."/>
            <person name="Overmann J."/>
            <person name="Neumann-Schaal M."/>
            <person name="Petersen J."/>
        </authorList>
    </citation>
    <scope>NUCLEOTIDE SEQUENCE [LARGE SCALE GENOMIC DNA]</scope>
    <source>
        <strain evidence="2">PCC 7102</strain>
    </source>
</reference>
<keyword evidence="3" id="KW-1185">Reference proteome</keyword>
<keyword evidence="2" id="KW-0378">Hydrolase</keyword>
<organism evidence="2 3">
    <name type="scientific">Dulcicalothrix desertica PCC 7102</name>
    <dbReference type="NCBI Taxonomy" id="232991"/>
    <lineage>
        <taxon>Bacteria</taxon>
        <taxon>Bacillati</taxon>
        <taxon>Cyanobacteriota</taxon>
        <taxon>Cyanophyceae</taxon>
        <taxon>Nostocales</taxon>
        <taxon>Calotrichaceae</taxon>
        <taxon>Dulcicalothrix</taxon>
    </lineage>
</organism>
<dbReference type="Pfam" id="PF12697">
    <property type="entry name" value="Abhydrolase_6"/>
    <property type="match status" value="1"/>
</dbReference>
<feature type="domain" description="AB hydrolase-1" evidence="1">
    <location>
        <begin position="50"/>
        <end position="297"/>
    </location>
</feature>